<dbReference type="PANTHER" id="PTHR12080:SF46">
    <property type="entry name" value="SLAM FAMILY MEMBER 7"/>
    <property type="match status" value="1"/>
</dbReference>
<reference evidence="6" key="1">
    <citation type="submission" date="2025-08" db="UniProtKB">
        <authorList>
            <consortium name="Ensembl"/>
        </authorList>
    </citation>
    <scope>IDENTIFICATION</scope>
</reference>
<organism evidence="6 7">
    <name type="scientific">Spermophilus dauricus</name>
    <name type="common">Daurian ground squirrel</name>
    <dbReference type="NCBI Taxonomy" id="99837"/>
    <lineage>
        <taxon>Eukaryota</taxon>
        <taxon>Metazoa</taxon>
        <taxon>Chordata</taxon>
        <taxon>Craniata</taxon>
        <taxon>Vertebrata</taxon>
        <taxon>Euteleostomi</taxon>
        <taxon>Mammalia</taxon>
        <taxon>Eutheria</taxon>
        <taxon>Euarchontoglires</taxon>
        <taxon>Glires</taxon>
        <taxon>Rodentia</taxon>
        <taxon>Sciuromorpha</taxon>
        <taxon>Sciuridae</taxon>
        <taxon>Xerinae</taxon>
        <taxon>Marmotini</taxon>
        <taxon>Spermophilus</taxon>
    </lineage>
</organism>
<name>A0A8C9PX58_SPEDA</name>
<dbReference type="InterPro" id="IPR007110">
    <property type="entry name" value="Ig-like_dom"/>
</dbReference>
<evidence type="ECO:0000256" key="2">
    <source>
        <dbReference type="ARBA" id="ARBA00022729"/>
    </source>
</evidence>
<keyword evidence="3" id="KW-0472">Membrane</keyword>
<feature type="domain" description="Ig-like" evidence="5">
    <location>
        <begin position="155"/>
        <end position="235"/>
    </location>
</feature>
<proteinExistence type="predicted"/>
<evidence type="ECO:0000256" key="1">
    <source>
        <dbReference type="ARBA" id="ARBA00004370"/>
    </source>
</evidence>
<accession>A0A8C9PX58</accession>
<dbReference type="PROSITE" id="PS50835">
    <property type="entry name" value="IG_LIKE"/>
    <property type="match status" value="1"/>
</dbReference>
<keyword evidence="7" id="KW-1185">Reference proteome</keyword>
<evidence type="ECO:0000313" key="6">
    <source>
        <dbReference type="Ensembl" id="ENSSDAP00000014393.1"/>
    </source>
</evidence>
<comment type="subcellular location">
    <subcellularLocation>
        <location evidence="1">Membrane</location>
    </subcellularLocation>
</comment>
<dbReference type="Proteomes" id="UP000694422">
    <property type="component" value="Unplaced"/>
</dbReference>
<dbReference type="CDD" id="cd16842">
    <property type="entry name" value="Ig_SLAM-like_N"/>
    <property type="match status" value="1"/>
</dbReference>
<dbReference type="InterPro" id="IPR015631">
    <property type="entry name" value="CD2/SLAM_rcpt"/>
</dbReference>
<reference evidence="6" key="2">
    <citation type="submission" date="2025-09" db="UniProtKB">
        <authorList>
            <consortium name="Ensembl"/>
        </authorList>
    </citation>
    <scope>IDENTIFICATION</scope>
</reference>
<dbReference type="FunFam" id="2.60.40.10:FF:000470">
    <property type="entry name" value="SLAM family member 7"/>
    <property type="match status" value="1"/>
</dbReference>
<protein>
    <recommendedName>
        <fullName evidence="5">Ig-like domain-containing protein</fullName>
    </recommendedName>
</protein>
<evidence type="ECO:0000256" key="3">
    <source>
        <dbReference type="ARBA" id="ARBA00023136"/>
    </source>
</evidence>
<dbReference type="Gene3D" id="2.60.40.10">
    <property type="entry name" value="Immunoglobulins"/>
    <property type="match status" value="2"/>
</dbReference>
<dbReference type="GO" id="GO:0009897">
    <property type="term" value="C:external side of plasma membrane"/>
    <property type="evidence" value="ECO:0007669"/>
    <property type="project" value="TreeGrafter"/>
</dbReference>
<dbReference type="GO" id="GO:0042110">
    <property type="term" value="P:T cell activation"/>
    <property type="evidence" value="ECO:0007669"/>
    <property type="project" value="TreeGrafter"/>
</dbReference>
<dbReference type="AlphaFoldDB" id="A0A8C9PX58"/>
<keyword evidence="4" id="KW-0325">Glycoprotein</keyword>
<evidence type="ECO:0000256" key="4">
    <source>
        <dbReference type="ARBA" id="ARBA00023180"/>
    </source>
</evidence>
<sequence>MRVTPSEEIHAAVPESTLSRTCCYQAKPPDIDLFCTRLVFFQFLCLVEKFGVLGGSVTFPVEASIQNIDSIVWLFNSNALAIIQPGVEDKNATIIVTRSQNKERMIFSDSDYSLTLLQLKKNDSGIYRVQMNLLSSQSPFTQEYGLQVYECLSKPKVTMDLQNNKNGTCITNLTCSMEQGGENVTYSWNVLGQRSNKSYDGSILPISWRPGERDMVFICTARNPISSNSSSPILAWKLCGGDCPLFLGASGLGNYTFFNSVMILFVCCLSTKYTLFHCADTKNGKRFRAEFHLNCPIPSPGSCLG</sequence>
<evidence type="ECO:0000259" key="5">
    <source>
        <dbReference type="PROSITE" id="PS50835"/>
    </source>
</evidence>
<dbReference type="PANTHER" id="PTHR12080">
    <property type="entry name" value="SIGNALING LYMPHOCYTIC ACTIVATION MOLECULE"/>
    <property type="match status" value="1"/>
</dbReference>
<dbReference type="SUPFAM" id="SSF48726">
    <property type="entry name" value="Immunoglobulin"/>
    <property type="match status" value="2"/>
</dbReference>
<dbReference type="Ensembl" id="ENSSDAT00000016310.1">
    <property type="protein sequence ID" value="ENSSDAP00000014393.1"/>
    <property type="gene ID" value="ENSSDAG00000012978.1"/>
</dbReference>
<dbReference type="InterPro" id="IPR036179">
    <property type="entry name" value="Ig-like_dom_sf"/>
</dbReference>
<dbReference type="InterPro" id="IPR013783">
    <property type="entry name" value="Ig-like_fold"/>
</dbReference>
<evidence type="ECO:0000313" key="7">
    <source>
        <dbReference type="Proteomes" id="UP000694422"/>
    </source>
</evidence>
<keyword evidence="2" id="KW-0732">Signal</keyword>